<dbReference type="RefSeq" id="XP_041232873.1">
    <property type="nucleotide sequence ID" value="XM_041360141.1"/>
</dbReference>
<sequence>MAFVWLVPLPLPALHGTEHLVTECIHPLSTSHLAHRSNCCSAVRIFDSPVELGLTTLPDPRKPLHDPCDTVGQHDPRNPSRAPRCSLPAQFPSFPLPWRFPTSRQP</sequence>
<evidence type="ECO:0000313" key="3">
    <source>
        <dbReference type="EMBL" id="KAG1907298.1"/>
    </source>
</evidence>
<feature type="signal peptide" evidence="2">
    <location>
        <begin position="1"/>
        <end position="16"/>
    </location>
</feature>
<evidence type="ECO:0000256" key="2">
    <source>
        <dbReference type="SAM" id="SignalP"/>
    </source>
</evidence>
<feature type="chain" id="PRO_5042067231" description="Secreted protein" evidence="2">
    <location>
        <begin position="17"/>
        <end position="106"/>
    </location>
</feature>
<organism evidence="3 4">
    <name type="scientific">Suillus fuscotomentosus</name>
    <dbReference type="NCBI Taxonomy" id="1912939"/>
    <lineage>
        <taxon>Eukaryota</taxon>
        <taxon>Fungi</taxon>
        <taxon>Dikarya</taxon>
        <taxon>Basidiomycota</taxon>
        <taxon>Agaricomycotina</taxon>
        <taxon>Agaricomycetes</taxon>
        <taxon>Agaricomycetidae</taxon>
        <taxon>Boletales</taxon>
        <taxon>Suillineae</taxon>
        <taxon>Suillaceae</taxon>
        <taxon>Suillus</taxon>
    </lineage>
</organism>
<dbReference type="EMBL" id="JABBWK010000003">
    <property type="protein sequence ID" value="KAG1907298.1"/>
    <property type="molecule type" value="Genomic_DNA"/>
</dbReference>
<accession>A0AAD4EJD8</accession>
<gene>
    <name evidence="3" type="ORF">F5891DRAFT_1001004</name>
</gene>
<keyword evidence="4" id="KW-1185">Reference proteome</keyword>
<evidence type="ECO:0000256" key="1">
    <source>
        <dbReference type="SAM" id="MobiDB-lite"/>
    </source>
</evidence>
<evidence type="ECO:0000313" key="4">
    <source>
        <dbReference type="Proteomes" id="UP001195769"/>
    </source>
</evidence>
<protein>
    <recommendedName>
        <fullName evidence="5">Secreted protein</fullName>
    </recommendedName>
</protein>
<dbReference type="AlphaFoldDB" id="A0AAD4EJD8"/>
<comment type="caution">
    <text evidence="3">The sequence shown here is derived from an EMBL/GenBank/DDBJ whole genome shotgun (WGS) entry which is preliminary data.</text>
</comment>
<feature type="region of interest" description="Disordered" evidence="1">
    <location>
        <begin position="57"/>
        <end position="84"/>
    </location>
</feature>
<reference evidence="3" key="1">
    <citation type="journal article" date="2020" name="New Phytol.">
        <title>Comparative genomics reveals dynamic genome evolution in host specialist ectomycorrhizal fungi.</title>
        <authorList>
            <person name="Lofgren L.A."/>
            <person name="Nguyen N.H."/>
            <person name="Vilgalys R."/>
            <person name="Ruytinx J."/>
            <person name="Liao H.L."/>
            <person name="Branco S."/>
            <person name="Kuo A."/>
            <person name="LaButti K."/>
            <person name="Lipzen A."/>
            <person name="Andreopoulos W."/>
            <person name="Pangilinan J."/>
            <person name="Riley R."/>
            <person name="Hundley H."/>
            <person name="Na H."/>
            <person name="Barry K."/>
            <person name="Grigoriev I.V."/>
            <person name="Stajich J.E."/>
            <person name="Kennedy P.G."/>
        </authorList>
    </citation>
    <scope>NUCLEOTIDE SEQUENCE</scope>
    <source>
        <strain evidence="3">FC203</strain>
    </source>
</reference>
<keyword evidence="2" id="KW-0732">Signal</keyword>
<proteinExistence type="predicted"/>
<dbReference type="GeneID" id="64654439"/>
<name>A0AAD4EJD8_9AGAM</name>
<feature type="compositionally biased region" description="Basic and acidic residues" evidence="1">
    <location>
        <begin position="59"/>
        <end position="78"/>
    </location>
</feature>
<dbReference type="Proteomes" id="UP001195769">
    <property type="component" value="Unassembled WGS sequence"/>
</dbReference>
<evidence type="ECO:0008006" key="5">
    <source>
        <dbReference type="Google" id="ProtNLM"/>
    </source>
</evidence>